<reference evidence="2 3" key="1">
    <citation type="journal article" date="2014" name="J Genomics">
        <title>Draft Genome Sequence of the Extremely Halophilic Phototrophic Purple Sulfur Bacterium Halorhodospira halochloris.</title>
        <authorList>
            <person name="Singh K.S."/>
            <person name="Kirksey J."/>
            <person name="Hoff W.D."/>
            <person name="Deole R."/>
        </authorList>
    </citation>
    <scope>NUCLEOTIDE SEQUENCE [LARGE SCALE GENOMIC DNA]</scope>
    <source>
        <strain evidence="2 3">A</strain>
    </source>
</reference>
<protein>
    <submittedName>
        <fullName evidence="2">Uncharacterized protein</fullName>
    </submittedName>
</protein>
<sequence>MIQAVESMEWVLIRALRASGFSRHSARRAQSVDARTRGSADDRSCGDMVPQTILQRRAGGWLMRLSSADW</sequence>
<gene>
    <name evidence="2" type="ORF">M911_00955</name>
</gene>
<dbReference type="Proteomes" id="UP000019442">
    <property type="component" value="Chromosome"/>
</dbReference>
<keyword evidence="3" id="KW-1185">Reference proteome</keyword>
<evidence type="ECO:0000313" key="2">
    <source>
        <dbReference type="EMBL" id="AHK80549.1"/>
    </source>
</evidence>
<dbReference type="HOGENOM" id="CLU_2752204_0_0_6"/>
<proteinExistence type="predicted"/>
<organism evidence="2 3">
    <name type="scientific">Ectothiorhodospira haloalkaliphila</name>
    <dbReference type="NCBI Taxonomy" id="421628"/>
    <lineage>
        <taxon>Bacteria</taxon>
        <taxon>Pseudomonadati</taxon>
        <taxon>Pseudomonadota</taxon>
        <taxon>Gammaproteobacteria</taxon>
        <taxon>Chromatiales</taxon>
        <taxon>Ectothiorhodospiraceae</taxon>
        <taxon>Ectothiorhodospira</taxon>
    </lineage>
</organism>
<dbReference type="AlphaFoldDB" id="W8KL81"/>
<feature type="region of interest" description="Disordered" evidence="1">
    <location>
        <begin position="27"/>
        <end position="46"/>
    </location>
</feature>
<dbReference type="EMBL" id="CP007268">
    <property type="protein sequence ID" value="AHK80549.1"/>
    <property type="molecule type" value="Genomic_DNA"/>
</dbReference>
<accession>W8KL81</accession>
<reference evidence="3" key="2">
    <citation type="submission" date="2014-02" db="EMBL/GenBank/DDBJ databases">
        <title>Draft Genome Sequence of extremely halophilic bacteria Halorhodospira halochloris.</title>
        <authorList>
            <person name="Singh K.S."/>
        </authorList>
    </citation>
    <scope>NUCLEOTIDE SEQUENCE [LARGE SCALE GENOMIC DNA]</scope>
    <source>
        <strain evidence="3">A</strain>
    </source>
</reference>
<name>W8KL81_9GAMM</name>
<evidence type="ECO:0000313" key="3">
    <source>
        <dbReference type="Proteomes" id="UP000019442"/>
    </source>
</evidence>
<dbReference type="KEGG" id="hhc:M911_00955"/>
<evidence type="ECO:0000256" key="1">
    <source>
        <dbReference type="SAM" id="MobiDB-lite"/>
    </source>
</evidence>
<feature type="compositionally biased region" description="Basic and acidic residues" evidence="1">
    <location>
        <begin position="34"/>
        <end position="45"/>
    </location>
</feature>